<sequence length="315" mass="36028">MGCERFFVLIDLFTMVFLYKIAVKFKEHMLEEENVNKEAYSPKAVSILLTVKSLSWLPSVVLAVHVLNPFSIMATLALSTGAITNLIILLAFYYFLAGNKLLCTVFIALSTYQAVYPFVFLVPTGLHFYKLSHSQPSSRSYISRRAVSSYFGTFTLYLVSLCLLIGVSYLTEGSWEFLLSTYGFILNVPDLTPNTGVFWYFFTEMFDHFRTFFVCVFQLNAVVYTVPLAVRFTEKPFFLMYILLVLTSIFKSYPSYADAALYFSLLPLWKHVFSYLRNTLVVAAMLLPAWSLPLFCIIFGYLLAVQMLTFILPSL</sequence>
<evidence type="ECO:0000256" key="4">
    <source>
        <dbReference type="ARBA" id="ARBA00022502"/>
    </source>
</evidence>
<dbReference type="AlphaFoldDB" id="A0A0B7A477"/>
<dbReference type="PANTHER" id="PTHR13121">
    <property type="entry name" value="GPI TRANSAMIDASE COMPONENT PIG-U"/>
    <property type="match status" value="1"/>
</dbReference>
<dbReference type="GO" id="GO:0042765">
    <property type="term" value="C:GPI-anchor transamidase complex"/>
    <property type="evidence" value="ECO:0007669"/>
    <property type="project" value="InterPro"/>
</dbReference>
<gene>
    <name evidence="10" type="primary">ORF96224</name>
</gene>
<name>A0A0B7A477_9EUPU</name>
<evidence type="ECO:0000256" key="1">
    <source>
        <dbReference type="ARBA" id="ARBA00004477"/>
    </source>
</evidence>
<feature type="transmembrane region" description="Helical" evidence="9">
    <location>
        <begin position="44"/>
        <end position="66"/>
    </location>
</feature>
<evidence type="ECO:0000313" key="10">
    <source>
        <dbReference type="EMBL" id="CEK75598.1"/>
    </source>
</evidence>
<keyword evidence="6" id="KW-0256">Endoplasmic reticulum</keyword>
<feature type="transmembrane region" description="Helical" evidence="9">
    <location>
        <begin position="208"/>
        <end position="230"/>
    </location>
</feature>
<organism evidence="10">
    <name type="scientific">Arion vulgaris</name>
    <dbReference type="NCBI Taxonomy" id="1028688"/>
    <lineage>
        <taxon>Eukaryota</taxon>
        <taxon>Metazoa</taxon>
        <taxon>Spiralia</taxon>
        <taxon>Lophotrochozoa</taxon>
        <taxon>Mollusca</taxon>
        <taxon>Gastropoda</taxon>
        <taxon>Heterobranchia</taxon>
        <taxon>Euthyneura</taxon>
        <taxon>Panpulmonata</taxon>
        <taxon>Eupulmonata</taxon>
        <taxon>Stylommatophora</taxon>
        <taxon>Helicina</taxon>
        <taxon>Arionoidea</taxon>
        <taxon>Arionidae</taxon>
        <taxon>Arion</taxon>
    </lineage>
</organism>
<dbReference type="UniPathway" id="UPA00196"/>
<dbReference type="PANTHER" id="PTHR13121:SF0">
    <property type="entry name" value="PHOSPHATIDYLINOSITOL GLYCAN ANCHOR BIOSYNTHESIS CLASS U PROTEIN"/>
    <property type="match status" value="1"/>
</dbReference>
<dbReference type="EMBL" id="HACG01028733">
    <property type="protein sequence ID" value="CEK75598.1"/>
    <property type="molecule type" value="Transcribed_RNA"/>
</dbReference>
<proteinExistence type="inferred from homology"/>
<comment type="pathway">
    <text evidence="2">Glycolipid biosynthesis; glycosylphosphatidylinositol-anchor biosynthesis.</text>
</comment>
<dbReference type="InterPro" id="IPR009600">
    <property type="entry name" value="PIG-U"/>
</dbReference>
<evidence type="ECO:0000256" key="8">
    <source>
        <dbReference type="ARBA" id="ARBA00023136"/>
    </source>
</evidence>
<evidence type="ECO:0000256" key="6">
    <source>
        <dbReference type="ARBA" id="ARBA00022824"/>
    </source>
</evidence>
<evidence type="ECO:0000256" key="9">
    <source>
        <dbReference type="SAM" id="Phobius"/>
    </source>
</evidence>
<accession>A0A0B7A477</accession>
<feature type="transmembrane region" description="Helical" evidence="9">
    <location>
        <begin position="149"/>
        <end position="170"/>
    </location>
</feature>
<keyword evidence="5 9" id="KW-0812">Transmembrane</keyword>
<dbReference type="GO" id="GO:0016255">
    <property type="term" value="P:attachment of GPI anchor to protein"/>
    <property type="evidence" value="ECO:0007669"/>
    <property type="project" value="InterPro"/>
</dbReference>
<feature type="transmembrane region" description="Helical" evidence="9">
    <location>
        <begin position="6"/>
        <end position="23"/>
    </location>
</feature>
<reference evidence="10" key="1">
    <citation type="submission" date="2014-12" db="EMBL/GenBank/DDBJ databases">
        <title>Insight into the proteome of Arion vulgaris.</title>
        <authorList>
            <person name="Aradska J."/>
            <person name="Bulat T."/>
            <person name="Smidak R."/>
            <person name="Sarate P."/>
            <person name="Gangsoo J."/>
            <person name="Sialana F."/>
            <person name="Bilban M."/>
            <person name="Lubec G."/>
        </authorList>
    </citation>
    <scope>NUCLEOTIDE SEQUENCE</scope>
    <source>
        <tissue evidence="10">Skin</tissue>
    </source>
</reference>
<comment type="subcellular location">
    <subcellularLocation>
        <location evidence="1">Endoplasmic reticulum membrane</location>
        <topology evidence="1">Multi-pass membrane protein</topology>
    </subcellularLocation>
</comment>
<feature type="transmembrane region" description="Helical" evidence="9">
    <location>
        <begin position="237"/>
        <end position="256"/>
    </location>
</feature>
<keyword evidence="8 9" id="KW-0472">Membrane</keyword>
<feature type="transmembrane region" description="Helical" evidence="9">
    <location>
        <begin position="103"/>
        <end position="129"/>
    </location>
</feature>
<evidence type="ECO:0000256" key="2">
    <source>
        <dbReference type="ARBA" id="ARBA00004687"/>
    </source>
</evidence>
<evidence type="ECO:0000256" key="7">
    <source>
        <dbReference type="ARBA" id="ARBA00022989"/>
    </source>
</evidence>
<comment type="similarity">
    <text evidence="3">Belongs to the PIGU family.</text>
</comment>
<protein>
    <recommendedName>
        <fullName evidence="11">GPI transamidase subunit PIG-U</fullName>
    </recommendedName>
</protein>
<dbReference type="Pfam" id="PF06728">
    <property type="entry name" value="PIG-U"/>
    <property type="match status" value="1"/>
</dbReference>
<evidence type="ECO:0008006" key="11">
    <source>
        <dbReference type="Google" id="ProtNLM"/>
    </source>
</evidence>
<dbReference type="GO" id="GO:0006506">
    <property type="term" value="P:GPI anchor biosynthetic process"/>
    <property type="evidence" value="ECO:0007669"/>
    <property type="project" value="UniProtKB-UniPathway"/>
</dbReference>
<feature type="transmembrane region" description="Helical" evidence="9">
    <location>
        <begin position="72"/>
        <end position="96"/>
    </location>
</feature>
<keyword evidence="7 9" id="KW-1133">Transmembrane helix</keyword>
<keyword evidence="4" id="KW-0337">GPI-anchor biosynthesis</keyword>
<evidence type="ECO:0000256" key="5">
    <source>
        <dbReference type="ARBA" id="ARBA00022692"/>
    </source>
</evidence>
<evidence type="ECO:0000256" key="3">
    <source>
        <dbReference type="ARBA" id="ARBA00010026"/>
    </source>
</evidence>